<dbReference type="AlphaFoldDB" id="A0A8D8ACC3"/>
<reference evidence="2" key="1">
    <citation type="submission" date="2021-05" db="EMBL/GenBank/DDBJ databases">
        <authorList>
            <person name="Alioto T."/>
            <person name="Alioto T."/>
            <person name="Gomez Garrido J."/>
        </authorList>
    </citation>
    <scope>NUCLEOTIDE SEQUENCE</scope>
</reference>
<dbReference type="EMBL" id="HBUE01025804">
    <property type="protein sequence ID" value="CAG6454352.1"/>
    <property type="molecule type" value="Transcribed_RNA"/>
</dbReference>
<dbReference type="EMBL" id="HBUE01025805">
    <property type="protein sequence ID" value="CAG6454353.1"/>
    <property type="molecule type" value="Transcribed_RNA"/>
</dbReference>
<proteinExistence type="predicted"/>
<feature type="compositionally biased region" description="Polar residues" evidence="1">
    <location>
        <begin position="28"/>
        <end position="48"/>
    </location>
</feature>
<name>A0A8D8ACC3_CULPI</name>
<dbReference type="EMBL" id="HBUE01353903">
    <property type="protein sequence ID" value="CAG6604718.1"/>
    <property type="molecule type" value="Transcribed_RNA"/>
</dbReference>
<organism evidence="2">
    <name type="scientific">Culex pipiens</name>
    <name type="common">House mosquito</name>
    <dbReference type="NCBI Taxonomy" id="7175"/>
    <lineage>
        <taxon>Eukaryota</taxon>
        <taxon>Metazoa</taxon>
        <taxon>Ecdysozoa</taxon>
        <taxon>Arthropoda</taxon>
        <taxon>Hexapoda</taxon>
        <taxon>Insecta</taxon>
        <taxon>Pterygota</taxon>
        <taxon>Neoptera</taxon>
        <taxon>Endopterygota</taxon>
        <taxon>Diptera</taxon>
        <taxon>Nematocera</taxon>
        <taxon>Culicoidea</taxon>
        <taxon>Culicidae</taxon>
        <taxon>Culicinae</taxon>
        <taxon>Culicini</taxon>
        <taxon>Culex</taxon>
        <taxon>Culex</taxon>
    </lineage>
</organism>
<sequence length="107" mass="12065">MNSFVSLMFTFYSYKFSRQFSALCSNGQDSRLARRSTTSNLQLPQTTRSQDRSPRISTMEPARFLRSPNAVDLAPRSGLPQRQGTQDPAQKQSLLPQPHAGMDRSVQ</sequence>
<dbReference type="EMBL" id="HBUE01246760">
    <property type="protein sequence ID" value="CAG6552402.1"/>
    <property type="molecule type" value="Transcribed_RNA"/>
</dbReference>
<feature type="region of interest" description="Disordered" evidence="1">
    <location>
        <begin position="28"/>
        <end position="107"/>
    </location>
</feature>
<evidence type="ECO:0000313" key="2">
    <source>
        <dbReference type="EMBL" id="CAG6454352.1"/>
    </source>
</evidence>
<dbReference type="EMBL" id="HBUE01353904">
    <property type="protein sequence ID" value="CAG6604720.1"/>
    <property type="molecule type" value="Transcribed_RNA"/>
</dbReference>
<evidence type="ECO:0000256" key="1">
    <source>
        <dbReference type="SAM" id="MobiDB-lite"/>
    </source>
</evidence>
<dbReference type="EMBL" id="HBUE01246761">
    <property type="protein sequence ID" value="CAG6552404.1"/>
    <property type="molecule type" value="Transcribed_RNA"/>
</dbReference>
<feature type="compositionally biased region" description="Polar residues" evidence="1">
    <location>
        <begin position="80"/>
        <end position="95"/>
    </location>
</feature>
<protein>
    <submittedName>
        <fullName evidence="2">(northern house mosquito) hypothetical protein</fullName>
    </submittedName>
</protein>
<accession>A0A8D8ACC3</accession>